<protein>
    <submittedName>
        <fullName evidence="1">Uncharacterized protein</fullName>
    </submittedName>
</protein>
<reference evidence="1 2" key="1">
    <citation type="submission" date="2019-03" db="EMBL/GenBank/DDBJ databases">
        <title>First draft genome of Liparis tanakae, snailfish: a comprehensive survey of snailfish specific genes.</title>
        <authorList>
            <person name="Kim W."/>
            <person name="Song I."/>
            <person name="Jeong J.-H."/>
            <person name="Kim D."/>
            <person name="Kim S."/>
            <person name="Ryu S."/>
            <person name="Song J.Y."/>
            <person name="Lee S.K."/>
        </authorList>
    </citation>
    <scope>NUCLEOTIDE SEQUENCE [LARGE SCALE GENOMIC DNA]</scope>
    <source>
        <tissue evidence="1">Muscle</tissue>
    </source>
</reference>
<dbReference type="EMBL" id="SRLO01003851">
    <property type="protein sequence ID" value="TNN31058.1"/>
    <property type="molecule type" value="Genomic_DNA"/>
</dbReference>
<keyword evidence="2" id="KW-1185">Reference proteome</keyword>
<gene>
    <name evidence="1" type="ORF">EYF80_058790</name>
</gene>
<dbReference type="Proteomes" id="UP000314294">
    <property type="component" value="Unassembled WGS sequence"/>
</dbReference>
<name>A0A4Z2EQE6_9TELE</name>
<sequence length="86" mass="9257">MTVTTESYLIAGSKPLLPVQRGRAKWSRADESVTSNQLKDATGSVVGLKNRVEGCGGRGSETTQEMTMGKGIWACHESIQGNNMEQ</sequence>
<dbReference type="AlphaFoldDB" id="A0A4Z2EQE6"/>
<proteinExistence type="predicted"/>
<organism evidence="1 2">
    <name type="scientific">Liparis tanakae</name>
    <name type="common">Tanaka's snailfish</name>
    <dbReference type="NCBI Taxonomy" id="230148"/>
    <lineage>
        <taxon>Eukaryota</taxon>
        <taxon>Metazoa</taxon>
        <taxon>Chordata</taxon>
        <taxon>Craniata</taxon>
        <taxon>Vertebrata</taxon>
        <taxon>Euteleostomi</taxon>
        <taxon>Actinopterygii</taxon>
        <taxon>Neopterygii</taxon>
        <taxon>Teleostei</taxon>
        <taxon>Neoteleostei</taxon>
        <taxon>Acanthomorphata</taxon>
        <taxon>Eupercaria</taxon>
        <taxon>Perciformes</taxon>
        <taxon>Cottioidei</taxon>
        <taxon>Cottales</taxon>
        <taxon>Liparidae</taxon>
        <taxon>Liparis</taxon>
    </lineage>
</organism>
<accession>A0A4Z2EQE6</accession>
<evidence type="ECO:0000313" key="2">
    <source>
        <dbReference type="Proteomes" id="UP000314294"/>
    </source>
</evidence>
<evidence type="ECO:0000313" key="1">
    <source>
        <dbReference type="EMBL" id="TNN31058.1"/>
    </source>
</evidence>
<comment type="caution">
    <text evidence="1">The sequence shown here is derived from an EMBL/GenBank/DDBJ whole genome shotgun (WGS) entry which is preliminary data.</text>
</comment>